<dbReference type="AlphaFoldDB" id="A0A315EEI3"/>
<dbReference type="GO" id="GO:0046872">
    <property type="term" value="F:metal ion binding"/>
    <property type="evidence" value="ECO:0007669"/>
    <property type="project" value="UniProtKB-KW"/>
</dbReference>
<evidence type="ECO:0000313" key="4">
    <source>
        <dbReference type="EMBL" id="PUE55549.1"/>
    </source>
</evidence>
<reference evidence="4 5" key="1">
    <citation type="submission" date="2017-04" db="EMBL/GenBank/DDBJ databases">
        <title>Unexpected and diverse lifestyles within the genus Limnohabitans.</title>
        <authorList>
            <person name="Kasalicky V."/>
            <person name="Mehrshad M."/>
            <person name="Andrei S.-A."/>
            <person name="Salcher M."/>
            <person name="Kratochvilova H."/>
            <person name="Simek K."/>
            <person name="Ghai R."/>
        </authorList>
    </citation>
    <scope>NUCLEOTIDE SEQUENCE [LARGE SCALE GENOMIC DNA]</scope>
    <source>
        <strain evidence="4 5">II-B4</strain>
    </source>
</reference>
<proteinExistence type="inferred from homology"/>
<organism evidence="4 5">
    <name type="scientific">Limnohabitans parvus II-B4</name>
    <dbReference type="NCBI Taxonomy" id="1293052"/>
    <lineage>
        <taxon>Bacteria</taxon>
        <taxon>Pseudomonadati</taxon>
        <taxon>Pseudomonadota</taxon>
        <taxon>Betaproteobacteria</taxon>
        <taxon>Burkholderiales</taxon>
        <taxon>Comamonadaceae</taxon>
        <taxon>Limnohabitans</taxon>
    </lineage>
</organism>
<accession>A0A315EEI3</accession>
<dbReference type="Proteomes" id="UP000250790">
    <property type="component" value="Unassembled WGS sequence"/>
</dbReference>
<dbReference type="InterPro" id="IPR035938">
    <property type="entry name" value="Hemerythrin-like_sf"/>
</dbReference>
<dbReference type="SUPFAM" id="SSF47188">
    <property type="entry name" value="Hemerythrin-like"/>
    <property type="match status" value="1"/>
</dbReference>
<dbReference type="CDD" id="cd12107">
    <property type="entry name" value="Hemerythrin"/>
    <property type="match status" value="1"/>
</dbReference>
<dbReference type="InterPro" id="IPR012827">
    <property type="entry name" value="Hemerythrin_metal-bd"/>
</dbReference>
<evidence type="ECO:0000256" key="1">
    <source>
        <dbReference type="ARBA" id="ARBA00010587"/>
    </source>
</evidence>
<keyword evidence="3" id="KW-0408">Iron</keyword>
<evidence type="ECO:0008006" key="6">
    <source>
        <dbReference type="Google" id="ProtNLM"/>
    </source>
</evidence>
<comment type="similarity">
    <text evidence="1">Belongs to the hemerythrin family.</text>
</comment>
<keyword evidence="5" id="KW-1185">Reference proteome</keyword>
<dbReference type="EMBL" id="NESN01000001">
    <property type="protein sequence ID" value="PUE55549.1"/>
    <property type="molecule type" value="Genomic_DNA"/>
</dbReference>
<evidence type="ECO:0000313" key="5">
    <source>
        <dbReference type="Proteomes" id="UP000250790"/>
    </source>
</evidence>
<protein>
    <recommendedName>
        <fullName evidence="6">Hemerythrin</fullName>
    </recommendedName>
</protein>
<evidence type="ECO:0000256" key="3">
    <source>
        <dbReference type="ARBA" id="ARBA00023004"/>
    </source>
</evidence>
<keyword evidence="2" id="KW-0479">Metal-binding</keyword>
<sequence length="166" mass="18400">MDQGPAQGMSLICIHRTGEKMSRLQWSDALSLDMPAMDAGLKTFVTLLDLAHEAPDTSLVSRWRDLVLHTAHVFEREDRWMRTSLFPSAHIHITQHKVVLDVMQEGLKAGESGDLALIRKMADELGQWFANHSQSMDAALALHLRKTGYDPATGVLSMPDDIALAA</sequence>
<name>A0A315EEI3_9BURK</name>
<dbReference type="Gene3D" id="1.20.120.50">
    <property type="entry name" value="Hemerythrin-like"/>
    <property type="match status" value="1"/>
</dbReference>
<comment type="caution">
    <text evidence="4">The sequence shown here is derived from an EMBL/GenBank/DDBJ whole genome shotgun (WGS) entry which is preliminary data.</text>
</comment>
<gene>
    <name evidence="4" type="ORF">B9Z37_03050</name>
</gene>
<evidence type="ECO:0000256" key="2">
    <source>
        <dbReference type="ARBA" id="ARBA00022723"/>
    </source>
</evidence>